<evidence type="ECO:0000313" key="6">
    <source>
        <dbReference type="EMBL" id="SEK23316.1"/>
    </source>
</evidence>
<dbReference type="AlphaFoldDB" id="A0A1H7FB40"/>
<dbReference type="GO" id="GO:0008184">
    <property type="term" value="F:glycogen phosphorylase activity"/>
    <property type="evidence" value="ECO:0007669"/>
    <property type="project" value="InterPro"/>
</dbReference>
<dbReference type="EMBL" id="FNZN01000001">
    <property type="protein sequence ID" value="SEK23316.1"/>
    <property type="molecule type" value="Genomic_DNA"/>
</dbReference>
<dbReference type="GO" id="GO:0030170">
    <property type="term" value="F:pyridoxal phosphate binding"/>
    <property type="evidence" value="ECO:0007669"/>
    <property type="project" value="InterPro"/>
</dbReference>
<dbReference type="Pfam" id="PF11897">
    <property type="entry name" value="DUF3417"/>
    <property type="match status" value="1"/>
</dbReference>
<organism evidence="6 7">
    <name type="scientific">Maribacter orientalis</name>
    <dbReference type="NCBI Taxonomy" id="228957"/>
    <lineage>
        <taxon>Bacteria</taxon>
        <taxon>Pseudomonadati</taxon>
        <taxon>Bacteroidota</taxon>
        <taxon>Flavobacteriia</taxon>
        <taxon>Flavobacteriales</taxon>
        <taxon>Flavobacteriaceae</taxon>
        <taxon>Maribacter</taxon>
    </lineage>
</organism>
<evidence type="ECO:0000259" key="5">
    <source>
        <dbReference type="Pfam" id="PF11897"/>
    </source>
</evidence>
<comment type="catalytic activity">
    <reaction evidence="1">
        <text>[(1-&gt;4)-alpha-D-glucosyl](n) + phosphate = [(1-&gt;4)-alpha-D-glucosyl](n-1) + alpha-D-glucose 1-phosphate</text>
        <dbReference type="Rhea" id="RHEA:41732"/>
        <dbReference type="Rhea" id="RHEA-COMP:9584"/>
        <dbReference type="Rhea" id="RHEA-COMP:9586"/>
        <dbReference type="ChEBI" id="CHEBI:15444"/>
        <dbReference type="ChEBI" id="CHEBI:43474"/>
        <dbReference type="ChEBI" id="CHEBI:58601"/>
        <dbReference type="EC" id="2.4.1.1"/>
    </reaction>
</comment>
<dbReference type="OrthoDB" id="9760804at2"/>
<sequence>MKQLISNNQVYGFLPTDIEGVDTLAELALDLRWSWNHAIDEIWYHLDPDLWMETHNPWVVLQNVSRDQLEKLMNDQDFRQKVDEIIKLKEKSFSDPAWFQKNHLNSPLKCIAYFSMEFMLSEALPIYVGGLGNVAGDQLKSASDLGVPVVAIGLLYQQGYFRQVIDQYGTQQALFPYNDPGQLPISPLRLPNGEWLRLAINLAEHTVWLRTWQVQVGKVKLYLMDSNDPANSPMHRAITSEVYGGGTDLRIQQEIILGIGGCKLLKELKINPEVYHMNEGHAAFLVLERASNFMKETGTSFEEALTITRAGNVFTTHTAVAAGFDHFHPSLMWQFFGGYAKNDLGIDFNDLLSLGKENPNNSLENFNMAFLAIRGSGAVNGVSRLHAAVSRRLFGNLFPRWPEKEVPIGSVTNGVHTPNWDSEFADKIWTESCGKERWRGNLETLEGDISVVTDTELWQLRNTSRAKLVNYTRERFAKQMRAIAVGPEIEDILPEIFDQNTLTLGFARRFVPYKRPNLLLHDPERFIRILTNPERPVQLVLAGKSPPFDESGKALIRQWIEFIQHHNLSHHVIFLSDYDMLMAEQLVQGADVWVNTPRRPWEACGTSGMKVLVNGGINLSELDGWWAEAYTPEVGWALGDTQEHGNDPNWDAVEADALYQILEQEVVPAFYDRNNNGIPELWIKKMRNSMATLTPKFSANRAVREYTEDYYLPAANKYLKRAAKQGSMGKRIVNTKHDLRNKWDGIRFGEVSIDYVEGGFQYNISVSLNNMNPDTILIQLFADGLNGGIPEILKMERDSEPKEEAHRYHAHITTSRPASDYTVRIISNYEGISVPLEDNLIRWQH</sequence>
<evidence type="ECO:0000313" key="7">
    <source>
        <dbReference type="Proteomes" id="UP000198990"/>
    </source>
</evidence>
<keyword evidence="3" id="KW-0021">Allosteric enzyme</keyword>
<feature type="modified residue" description="N6-(pyridoxal phosphate)lysine" evidence="4">
    <location>
        <position position="610"/>
    </location>
</feature>
<evidence type="ECO:0000256" key="2">
    <source>
        <dbReference type="ARBA" id="ARBA00006047"/>
    </source>
</evidence>
<proteinExistence type="inferred from homology"/>
<dbReference type="NCBIfam" id="TIGR02094">
    <property type="entry name" value="more_P_ylases"/>
    <property type="match status" value="1"/>
</dbReference>
<dbReference type="PIRSF" id="PIRSF000460">
    <property type="entry name" value="Pprylas_GlgP"/>
    <property type="match status" value="1"/>
</dbReference>
<evidence type="ECO:0000256" key="1">
    <source>
        <dbReference type="ARBA" id="ARBA00001275"/>
    </source>
</evidence>
<comment type="similarity">
    <text evidence="2">Belongs to the glycogen phosphorylase family.</text>
</comment>
<dbReference type="Proteomes" id="UP000198990">
    <property type="component" value="Unassembled WGS sequence"/>
</dbReference>
<evidence type="ECO:0000256" key="4">
    <source>
        <dbReference type="PIRSR" id="PIRSR000460-1"/>
    </source>
</evidence>
<dbReference type="InterPro" id="IPR024517">
    <property type="entry name" value="Glycogen_phosphorylase_DUF3417"/>
</dbReference>
<gene>
    <name evidence="6" type="ORF">SAMN04488008_101106</name>
</gene>
<reference evidence="7" key="1">
    <citation type="submission" date="2016-10" db="EMBL/GenBank/DDBJ databases">
        <authorList>
            <person name="Varghese N."/>
            <person name="Submissions S."/>
        </authorList>
    </citation>
    <scope>NUCLEOTIDE SEQUENCE [LARGE SCALE GENOMIC DNA]</scope>
    <source>
        <strain evidence="7">DSM 16471</strain>
    </source>
</reference>
<dbReference type="PANTHER" id="PTHR42655">
    <property type="entry name" value="GLYCOGEN PHOSPHORYLASE"/>
    <property type="match status" value="1"/>
</dbReference>
<keyword evidence="7" id="KW-1185">Reference proteome</keyword>
<dbReference type="Gene3D" id="3.40.50.2000">
    <property type="entry name" value="Glycogen Phosphorylase B"/>
    <property type="match status" value="3"/>
</dbReference>
<dbReference type="SUPFAM" id="SSF53756">
    <property type="entry name" value="UDP-Glycosyltransferase/glycogen phosphorylase"/>
    <property type="match status" value="1"/>
</dbReference>
<keyword evidence="4" id="KW-0663">Pyridoxal phosphate</keyword>
<evidence type="ECO:0000256" key="3">
    <source>
        <dbReference type="ARBA" id="ARBA00022533"/>
    </source>
</evidence>
<dbReference type="InterPro" id="IPR011834">
    <property type="entry name" value="Agluc_phsphrylas"/>
</dbReference>
<feature type="domain" description="DUF3417" evidence="5">
    <location>
        <begin position="21"/>
        <end position="124"/>
    </location>
</feature>
<dbReference type="PANTHER" id="PTHR42655:SF1">
    <property type="entry name" value="GLYCOGEN PHOSPHORYLASE"/>
    <property type="match status" value="1"/>
</dbReference>
<dbReference type="GO" id="GO:0005975">
    <property type="term" value="P:carbohydrate metabolic process"/>
    <property type="evidence" value="ECO:0007669"/>
    <property type="project" value="InterPro"/>
</dbReference>
<accession>A0A1H7FB40</accession>
<dbReference type="Pfam" id="PF00343">
    <property type="entry name" value="Phosphorylase"/>
    <property type="match status" value="1"/>
</dbReference>
<dbReference type="InterPro" id="IPR000811">
    <property type="entry name" value="Glyco_trans_35"/>
</dbReference>
<dbReference type="RefSeq" id="WP_091618684.1">
    <property type="nucleotide sequence ID" value="NZ_FNZN01000001.1"/>
</dbReference>
<protein>
    <submittedName>
        <fullName evidence="6">Starch phosphorylase</fullName>
    </submittedName>
</protein>
<name>A0A1H7FB40_9FLAO</name>
<dbReference type="InterPro" id="IPR052182">
    <property type="entry name" value="Glycogen/Maltodextrin_Phosph"/>
</dbReference>
<dbReference type="STRING" id="228957.SAMN04488008_101106"/>